<evidence type="ECO:0000313" key="1">
    <source>
        <dbReference type="EMBL" id="RHM14899.1"/>
    </source>
</evidence>
<dbReference type="EMBL" id="QRPK01000006">
    <property type="protein sequence ID" value="RHM14899.1"/>
    <property type="molecule type" value="Genomic_DNA"/>
</dbReference>
<accession>A0A415PQC0</accession>
<dbReference type="GeneID" id="92793411"/>
<proteinExistence type="predicted"/>
<dbReference type="SUPFAM" id="SSF53187">
    <property type="entry name" value="Zn-dependent exopeptidases"/>
    <property type="match status" value="1"/>
</dbReference>
<dbReference type="OrthoDB" id="1633470at2"/>
<comment type="caution">
    <text evidence="1">The sequence shown here is derived from an EMBL/GenBank/DDBJ whole genome shotgun (WGS) entry which is preliminary data.</text>
</comment>
<gene>
    <name evidence="1" type="ORF">DWZ83_02255</name>
</gene>
<reference evidence="1 2" key="1">
    <citation type="submission" date="2018-08" db="EMBL/GenBank/DDBJ databases">
        <title>A genome reference for cultivated species of the human gut microbiota.</title>
        <authorList>
            <person name="Zou Y."/>
            <person name="Xue W."/>
            <person name="Luo G."/>
        </authorList>
    </citation>
    <scope>NUCLEOTIDE SEQUENCE [LARGE SCALE GENOMIC DNA]</scope>
    <source>
        <strain evidence="1 2">AF35-6BH</strain>
    </source>
</reference>
<evidence type="ECO:0000313" key="2">
    <source>
        <dbReference type="Proteomes" id="UP000284868"/>
    </source>
</evidence>
<keyword evidence="2" id="KW-1185">Reference proteome</keyword>
<dbReference type="Pfam" id="PF07454">
    <property type="entry name" value="SpoIIP"/>
    <property type="match status" value="1"/>
</dbReference>
<dbReference type="Proteomes" id="UP000284868">
    <property type="component" value="Unassembled WGS sequence"/>
</dbReference>
<dbReference type="RefSeq" id="WP_004799457.1">
    <property type="nucleotide sequence ID" value="NZ_CABKNA010000004.1"/>
</dbReference>
<dbReference type="AlphaFoldDB" id="A0A415PQC0"/>
<organism evidence="1 2">
    <name type="scientific">Amedibacillus dolichus</name>
    <dbReference type="NCBI Taxonomy" id="31971"/>
    <lineage>
        <taxon>Bacteria</taxon>
        <taxon>Bacillati</taxon>
        <taxon>Bacillota</taxon>
        <taxon>Erysipelotrichia</taxon>
        <taxon>Erysipelotrichales</taxon>
        <taxon>Erysipelotrichaceae</taxon>
        <taxon>Amedibacillus</taxon>
    </lineage>
</organism>
<sequence length="288" mass="32501">MKTSIKITAKLLLLCLFLLFTPFVHGLKQSLEASSDWLQSLVYRQRTYTQNMHLKESLNILSYNTNITLPKEEISVETTKEHPSVVPNTAVPSTKQQKKIYIYNTHQSEAYQDGKTVLDAALILGKKLEEKGYKVVVETNDFIAYMRSQGWDYNSSYKVSYKYLNDALVNYGGFDLVIDFHRDSVPRSASVLTYNNKNYAKTMMVVGGLGKNAQSATAVSTTLTDIINTKVNGMMKSVMIREAYYNQEVHENIVLMEVGSDANTFSEVQNSIDVLAEGIDELLKGEDR</sequence>
<name>A0A415PQC0_9FIRM</name>
<protein>
    <submittedName>
        <fullName evidence="1">Stage II sporulation protein P</fullName>
    </submittedName>
</protein>
<dbReference type="InterPro" id="IPR010897">
    <property type="entry name" value="Spore_II_P"/>
</dbReference>